<reference evidence="6" key="2">
    <citation type="submission" date="2015-06" db="UniProtKB">
        <authorList>
            <consortium name="EnsemblMetazoa"/>
        </authorList>
    </citation>
    <scope>IDENTIFICATION</scope>
</reference>
<dbReference type="PANTHER" id="PTHR13723">
    <property type="entry name" value="ADAMTS A DISINTEGRIN AND METALLOPROTEASE WITH THROMBOSPONDIN MOTIFS PROTEASE"/>
    <property type="match status" value="1"/>
</dbReference>
<evidence type="ECO:0000313" key="7">
    <source>
        <dbReference type="Proteomes" id="UP000015102"/>
    </source>
</evidence>
<dbReference type="AlphaFoldDB" id="T1GZ27"/>
<evidence type="ECO:0000256" key="3">
    <source>
        <dbReference type="ARBA" id="ARBA00022729"/>
    </source>
</evidence>
<dbReference type="Proteomes" id="UP000015102">
    <property type="component" value="Unassembled WGS sequence"/>
</dbReference>
<sequence>FYKDGDWSPCSVTCGEGIRRKSYRCKIFLEYSRTIATVNDTLCEGQKPQDEVERCVEDPCMLPSHGYDEQYPRDSIKVGVSEPGKTYVWQEQGYTSCSASCLGGVEELIINCVREDNGRVVSPFLCSPETKPEARVRTCNDRPCPPRWNYSDYSPCSKSCGIGIKTREVQCIHEVTRGVKIQWLYQIDHRPLARTKKFKVSRKGALRILDIKFPDAGVYSCHAGLSTAEINIDVKAKPGMQPEDYEKDD</sequence>
<keyword evidence="4" id="KW-0677">Repeat</keyword>
<reference evidence="7" key="1">
    <citation type="submission" date="2013-02" db="EMBL/GenBank/DDBJ databases">
        <authorList>
            <person name="Hughes D."/>
        </authorList>
    </citation>
    <scope>NUCLEOTIDE SEQUENCE</scope>
    <source>
        <strain>Durham</strain>
        <strain evidence="7">NC isolate 2 -- Noor lab</strain>
    </source>
</reference>
<dbReference type="PROSITE" id="PS50835">
    <property type="entry name" value="IG_LIKE"/>
    <property type="match status" value="1"/>
</dbReference>
<dbReference type="SMART" id="SM00209">
    <property type="entry name" value="TSP1"/>
    <property type="match status" value="3"/>
</dbReference>
<dbReference type="HOGENOM" id="CLU_1118074_0_0_1"/>
<dbReference type="InterPro" id="IPR036383">
    <property type="entry name" value="TSP1_rpt_sf"/>
</dbReference>
<dbReference type="EMBL" id="CAQQ02194593">
    <property type="status" value="NOT_ANNOTATED_CDS"/>
    <property type="molecule type" value="Genomic_DNA"/>
</dbReference>
<dbReference type="SUPFAM" id="SSF48726">
    <property type="entry name" value="Immunoglobulin"/>
    <property type="match status" value="1"/>
</dbReference>
<comment type="subcellular location">
    <subcellularLocation>
        <location evidence="1">Secreted</location>
    </subcellularLocation>
</comment>
<dbReference type="SUPFAM" id="SSF82895">
    <property type="entry name" value="TSP-1 type 1 repeat"/>
    <property type="match status" value="3"/>
</dbReference>
<dbReference type="InterPro" id="IPR007110">
    <property type="entry name" value="Ig-like_dom"/>
</dbReference>
<keyword evidence="3" id="KW-0732">Signal</keyword>
<protein>
    <recommendedName>
        <fullName evidence="5">Ig-like domain-containing protein</fullName>
    </recommendedName>
</protein>
<dbReference type="GO" id="GO:0005576">
    <property type="term" value="C:extracellular region"/>
    <property type="evidence" value="ECO:0007669"/>
    <property type="project" value="UniProtKB-SubCell"/>
</dbReference>
<dbReference type="EnsemblMetazoa" id="MESCA009118-RA">
    <property type="protein sequence ID" value="MESCA009118-PA"/>
    <property type="gene ID" value="MESCA009118"/>
</dbReference>
<proteinExistence type="predicted"/>
<keyword evidence="2" id="KW-0964">Secreted</keyword>
<keyword evidence="7" id="KW-1185">Reference proteome</keyword>
<dbReference type="Gene3D" id="2.20.100.10">
    <property type="entry name" value="Thrombospondin type-1 (TSP1) repeat"/>
    <property type="match status" value="3"/>
</dbReference>
<dbReference type="InterPro" id="IPR000884">
    <property type="entry name" value="TSP1_rpt"/>
</dbReference>
<dbReference type="STRING" id="36166.T1GZ27"/>
<dbReference type="FunFam" id="2.20.100.10:FF:000005">
    <property type="entry name" value="ADAM metallopeptidase with thrombospondin type 1 motif 9"/>
    <property type="match status" value="1"/>
</dbReference>
<evidence type="ECO:0000256" key="4">
    <source>
        <dbReference type="ARBA" id="ARBA00022737"/>
    </source>
</evidence>
<dbReference type="InterPro" id="IPR036179">
    <property type="entry name" value="Ig-like_dom_sf"/>
</dbReference>
<dbReference type="InterPro" id="IPR050439">
    <property type="entry name" value="ADAMTS_ADAMTS-like"/>
</dbReference>
<evidence type="ECO:0000259" key="5">
    <source>
        <dbReference type="PROSITE" id="PS50835"/>
    </source>
</evidence>
<dbReference type="EMBL" id="CAQQ02194592">
    <property type="status" value="NOT_ANNOTATED_CDS"/>
    <property type="molecule type" value="Genomic_DNA"/>
</dbReference>
<name>T1GZ27_MEGSC</name>
<dbReference type="PROSITE" id="PS50092">
    <property type="entry name" value="TSP1"/>
    <property type="match status" value="2"/>
</dbReference>
<evidence type="ECO:0000256" key="2">
    <source>
        <dbReference type="ARBA" id="ARBA00022525"/>
    </source>
</evidence>
<accession>T1GZ27</accession>
<evidence type="ECO:0000313" key="6">
    <source>
        <dbReference type="EnsemblMetazoa" id="MESCA009118-PA"/>
    </source>
</evidence>
<dbReference type="Pfam" id="PF19030">
    <property type="entry name" value="TSP1_ADAMTS"/>
    <property type="match status" value="3"/>
</dbReference>
<feature type="domain" description="Ig-like" evidence="5">
    <location>
        <begin position="146"/>
        <end position="231"/>
    </location>
</feature>
<dbReference type="GO" id="GO:0031012">
    <property type="term" value="C:extracellular matrix"/>
    <property type="evidence" value="ECO:0007669"/>
    <property type="project" value="TreeGrafter"/>
</dbReference>
<dbReference type="PANTHER" id="PTHR13723:SF313">
    <property type="entry name" value="PEPTIDASE M12B DOMAIN-CONTAINING PROTEIN"/>
    <property type="match status" value="1"/>
</dbReference>
<evidence type="ECO:0000256" key="1">
    <source>
        <dbReference type="ARBA" id="ARBA00004613"/>
    </source>
</evidence>
<organism evidence="6 7">
    <name type="scientific">Megaselia scalaris</name>
    <name type="common">Humpbacked fly</name>
    <name type="synonym">Phora scalaris</name>
    <dbReference type="NCBI Taxonomy" id="36166"/>
    <lineage>
        <taxon>Eukaryota</taxon>
        <taxon>Metazoa</taxon>
        <taxon>Ecdysozoa</taxon>
        <taxon>Arthropoda</taxon>
        <taxon>Hexapoda</taxon>
        <taxon>Insecta</taxon>
        <taxon>Pterygota</taxon>
        <taxon>Neoptera</taxon>
        <taxon>Endopterygota</taxon>
        <taxon>Diptera</taxon>
        <taxon>Brachycera</taxon>
        <taxon>Muscomorpha</taxon>
        <taxon>Platypezoidea</taxon>
        <taxon>Phoridae</taxon>
        <taxon>Megaseliini</taxon>
        <taxon>Megaselia</taxon>
    </lineage>
</organism>